<evidence type="ECO:0000313" key="1">
    <source>
        <dbReference type="EMBL" id="CAB4147396.1"/>
    </source>
</evidence>
<name>A0A6J5MQS8_9CAUD</name>
<reference evidence="1" key="1">
    <citation type="submission" date="2020-04" db="EMBL/GenBank/DDBJ databases">
        <authorList>
            <person name="Chiriac C."/>
            <person name="Salcher M."/>
            <person name="Ghai R."/>
            <person name="Kavagutti S V."/>
        </authorList>
    </citation>
    <scope>NUCLEOTIDE SEQUENCE</scope>
</reference>
<sequence>MFHDFIDETTLSIHVKDDSFLSLLTESEESATCIYLDKLTAIKLSKELRKLIALLD</sequence>
<proteinExistence type="predicted"/>
<organism evidence="1">
    <name type="scientific">uncultured Caudovirales phage</name>
    <dbReference type="NCBI Taxonomy" id="2100421"/>
    <lineage>
        <taxon>Viruses</taxon>
        <taxon>Duplodnaviria</taxon>
        <taxon>Heunggongvirae</taxon>
        <taxon>Uroviricota</taxon>
        <taxon>Caudoviricetes</taxon>
        <taxon>Peduoviridae</taxon>
        <taxon>Maltschvirus</taxon>
        <taxon>Maltschvirus maltsch</taxon>
    </lineage>
</organism>
<protein>
    <submittedName>
        <fullName evidence="1">Uncharacterized protein</fullName>
    </submittedName>
</protein>
<accession>A0A6J5MQS8</accession>
<dbReference type="EMBL" id="LR796477">
    <property type="protein sequence ID" value="CAB4147396.1"/>
    <property type="molecule type" value="Genomic_DNA"/>
</dbReference>
<gene>
    <name evidence="1" type="ORF">UFOVP514_28</name>
</gene>